<proteinExistence type="predicted"/>
<dbReference type="InterPro" id="IPR006657">
    <property type="entry name" value="MoPterin_dinucl-bd_dom"/>
</dbReference>
<sequence length="212" mass="23738">RVYYSPEIPGRRIGEAMPEWQILLKVAEAAFPDDAPRLALETAQDIRKEISRVIPAYHGIEELRVQGDAFQWGGPRLCENGEYETPDGKGKFSVVTPPEMGLDEDHFILSTRRGKQFNSMVHQEKDPLTGAQRRAVFISSVDADRLNIQQGSKVLLQSGGRAFVGYCHIAEIKERNLQVYWPESNALIESGRTDPQCGIPDYNAVVTLEPVT</sequence>
<dbReference type="Pfam" id="PF01568">
    <property type="entry name" value="Molydop_binding"/>
    <property type="match status" value="1"/>
</dbReference>
<evidence type="ECO:0000259" key="1">
    <source>
        <dbReference type="Pfam" id="PF01568"/>
    </source>
</evidence>
<dbReference type="SUPFAM" id="SSF53706">
    <property type="entry name" value="Formate dehydrogenase/DMSO reductase, domains 1-3"/>
    <property type="match status" value="1"/>
</dbReference>
<feature type="non-terminal residue" evidence="2">
    <location>
        <position position="1"/>
    </location>
</feature>
<dbReference type="GO" id="GO:0016491">
    <property type="term" value="F:oxidoreductase activity"/>
    <property type="evidence" value="ECO:0007669"/>
    <property type="project" value="InterPro"/>
</dbReference>
<accession>A0A382SP05</accession>
<dbReference type="PANTHER" id="PTHR43105:SF4">
    <property type="entry name" value="PROTEIN YDEP"/>
    <property type="match status" value="1"/>
</dbReference>
<dbReference type="GO" id="GO:0043546">
    <property type="term" value="F:molybdopterin cofactor binding"/>
    <property type="evidence" value="ECO:0007669"/>
    <property type="project" value="InterPro"/>
</dbReference>
<reference evidence="2" key="1">
    <citation type="submission" date="2018-05" db="EMBL/GenBank/DDBJ databases">
        <authorList>
            <person name="Lanie J.A."/>
            <person name="Ng W.-L."/>
            <person name="Kazmierczak K.M."/>
            <person name="Andrzejewski T.M."/>
            <person name="Davidsen T.M."/>
            <person name="Wayne K.J."/>
            <person name="Tettelin H."/>
            <person name="Glass J.I."/>
            <person name="Rusch D."/>
            <person name="Podicherti R."/>
            <person name="Tsui H.-C.T."/>
            <person name="Winkler M.E."/>
        </authorList>
    </citation>
    <scope>NUCLEOTIDE SEQUENCE</scope>
</reference>
<name>A0A382SP05_9ZZZZ</name>
<dbReference type="EMBL" id="UINC01130563">
    <property type="protein sequence ID" value="SVD11700.1"/>
    <property type="molecule type" value="Genomic_DNA"/>
</dbReference>
<protein>
    <recommendedName>
        <fullName evidence="1">Molybdopterin dinucleotide-binding domain-containing protein</fullName>
    </recommendedName>
</protein>
<dbReference type="SUPFAM" id="SSF50692">
    <property type="entry name" value="ADC-like"/>
    <property type="match status" value="1"/>
</dbReference>
<feature type="domain" description="Molybdopterin dinucleotide-binding" evidence="1">
    <location>
        <begin position="110"/>
        <end position="205"/>
    </location>
</feature>
<dbReference type="PANTHER" id="PTHR43105">
    <property type="entry name" value="RESPIRATORY NITRATE REDUCTASE"/>
    <property type="match status" value="1"/>
</dbReference>
<evidence type="ECO:0000313" key="2">
    <source>
        <dbReference type="EMBL" id="SVD11700.1"/>
    </source>
</evidence>
<organism evidence="2">
    <name type="scientific">marine metagenome</name>
    <dbReference type="NCBI Taxonomy" id="408172"/>
    <lineage>
        <taxon>unclassified sequences</taxon>
        <taxon>metagenomes</taxon>
        <taxon>ecological metagenomes</taxon>
    </lineage>
</organism>
<dbReference type="AlphaFoldDB" id="A0A382SP05"/>
<gene>
    <name evidence="2" type="ORF">METZ01_LOCUS364554</name>
</gene>
<dbReference type="GO" id="GO:0016020">
    <property type="term" value="C:membrane"/>
    <property type="evidence" value="ECO:0007669"/>
    <property type="project" value="TreeGrafter"/>
</dbReference>
<dbReference type="InterPro" id="IPR009010">
    <property type="entry name" value="Asp_de-COase-like_dom_sf"/>
</dbReference>
<dbReference type="InterPro" id="IPR050123">
    <property type="entry name" value="Prok_molybdopt-oxidoreductase"/>
</dbReference>